<evidence type="ECO:0000256" key="3">
    <source>
        <dbReference type="ARBA" id="ARBA00022738"/>
    </source>
</evidence>
<dbReference type="SUPFAM" id="SSF48371">
    <property type="entry name" value="ARM repeat"/>
    <property type="match status" value="1"/>
</dbReference>
<dbReference type="GO" id="GO:0016491">
    <property type="term" value="F:oxidoreductase activity"/>
    <property type="evidence" value="ECO:0007669"/>
    <property type="project" value="TreeGrafter"/>
</dbReference>
<proteinExistence type="inferred from homology"/>
<keyword evidence="2" id="KW-0042">Antenna complex</keyword>
<protein>
    <submittedName>
        <fullName evidence="6">HEAT repeat domain-containing protein</fullName>
    </submittedName>
</protein>
<evidence type="ECO:0000256" key="2">
    <source>
        <dbReference type="ARBA" id="ARBA00022549"/>
    </source>
</evidence>
<comment type="caution">
    <text evidence="6">The sequence shown here is derived from an EMBL/GenBank/DDBJ whole genome shotgun (WGS) entry which is preliminary data.</text>
</comment>
<keyword evidence="3" id="KW-0605">Phycobilisome</keyword>
<dbReference type="GO" id="GO:0030089">
    <property type="term" value="C:phycobilisome"/>
    <property type="evidence" value="ECO:0007669"/>
    <property type="project" value="UniProtKB-KW"/>
</dbReference>
<feature type="coiled-coil region" evidence="5">
    <location>
        <begin position="1"/>
        <end position="28"/>
    </location>
</feature>
<dbReference type="AlphaFoldDB" id="A0A8J7HM74"/>
<dbReference type="Gene3D" id="1.25.10.10">
    <property type="entry name" value="Leucine-rich Repeat Variant"/>
    <property type="match status" value="1"/>
</dbReference>
<evidence type="ECO:0000256" key="1">
    <source>
        <dbReference type="ARBA" id="ARBA00009299"/>
    </source>
</evidence>
<dbReference type="Pfam" id="PF13646">
    <property type="entry name" value="HEAT_2"/>
    <property type="match status" value="2"/>
</dbReference>
<dbReference type="Proteomes" id="UP000632766">
    <property type="component" value="Unassembled WGS sequence"/>
</dbReference>
<reference evidence="6 7" key="1">
    <citation type="journal article" date="2021" name="Int. J. Syst. Evol. Microbiol.">
        <title>Amazonocrinis nigriterrae gen. nov., sp. nov., Atlanticothrix silvestris gen. nov., sp. nov. and Dendronalium phyllosphericum gen. nov., sp. nov., nostocacean cyanobacteria from Brazilian environments.</title>
        <authorList>
            <person name="Alvarenga D.O."/>
            <person name="Andreote A.P.D."/>
            <person name="Branco L.H.Z."/>
            <person name="Delbaje E."/>
            <person name="Cruz R.B."/>
            <person name="Varani A.M."/>
            <person name="Fiore M.F."/>
        </authorList>
    </citation>
    <scope>NUCLEOTIDE SEQUENCE [LARGE SCALE GENOMIC DNA]</scope>
    <source>
        <strain evidence="6 7">CENA67</strain>
    </source>
</reference>
<dbReference type="PANTHER" id="PTHR12697">
    <property type="entry name" value="PBS LYASE HEAT-LIKE PROTEIN"/>
    <property type="match status" value="1"/>
</dbReference>
<sequence>MDQNQINLLELKLRAKALNERKAALDELATLPSEVAVPILQKLAIEKDVALCRLAVMGLGNHRTEASFQALQEILEHNQDANVLSEAANSLLEFGDVAIPLLQQLFERSDNWLVRSSVIYMLMETQHYEVLLALAMDSLEDETPTVQEAGILALGQVLKSSLKNQALALLTELAADSSWQKRWRVAIALAGCQDPQAKQLIAKLQQDENFRVAAAALETASK</sequence>
<dbReference type="GO" id="GO:0016829">
    <property type="term" value="F:lyase activity"/>
    <property type="evidence" value="ECO:0007669"/>
    <property type="project" value="UniProtKB-KW"/>
</dbReference>
<name>A0A8J7HM74_9NOST</name>
<evidence type="ECO:0000256" key="4">
    <source>
        <dbReference type="ARBA" id="ARBA00023239"/>
    </source>
</evidence>
<dbReference type="SMART" id="SM00567">
    <property type="entry name" value="EZ_HEAT"/>
    <property type="match status" value="5"/>
</dbReference>
<accession>A0A8J7HM74</accession>
<comment type="similarity">
    <text evidence="1">Belongs to the CpcE/RpcE/PecE family.</text>
</comment>
<evidence type="ECO:0000256" key="5">
    <source>
        <dbReference type="SAM" id="Coils"/>
    </source>
</evidence>
<dbReference type="InterPro" id="IPR011989">
    <property type="entry name" value="ARM-like"/>
</dbReference>
<organism evidence="6 7">
    <name type="scientific">Amazonocrinis nigriterrae CENA67</name>
    <dbReference type="NCBI Taxonomy" id="2794033"/>
    <lineage>
        <taxon>Bacteria</taxon>
        <taxon>Bacillati</taxon>
        <taxon>Cyanobacteriota</taxon>
        <taxon>Cyanophyceae</taxon>
        <taxon>Nostocales</taxon>
        <taxon>Nostocaceae</taxon>
        <taxon>Amazonocrinis</taxon>
        <taxon>Amazonocrinis nigriterrae</taxon>
    </lineage>
</organism>
<dbReference type="InterPro" id="IPR016024">
    <property type="entry name" value="ARM-type_fold"/>
</dbReference>
<evidence type="ECO:0000313" key="7">
    <source>
        <dbReference type="Proteomes" id="UP000632766"/>
    </source>
</evidence>
<dbReference type="InterPro" id="IPR004155">
    <property type="entry name" value="PBS_lyase_HEAT"/>
</dbReference>
<dbReference type="RefSeq" id="WP_198124177.1">
    <property type="nucleotide sequence ID" value="NZ_JAECZC010000010.1"/>
</dbReference>
<gene>
    <name evidence="6" type="ORF">I8748_08485</name>
</gene>
<evidence type="ECO:0000313" key="6">
    <source>
        <dbReference type="EMBL" id="MBH8562211.1"/>
    </source>
</evidence>
<keyword evidence="4" id="KW-0456">Lyase</keyword>
<keyword evidence="5" id="KW-0175">Coiled coil</keyword>
<dbReference type="EMBL" id="JAECZC010000010">
    <property type="protein sequence ID" value="MBH8562211.1"/>
    <property type="molecule type" value="Genomic_DNA"/>
</dbReference>
<keyword evidence="7" id="KW-1185">Reference proteome</keyword>
<dbReference type="PANTHER" id="PTHR12697:SF5">
    <property type="entry name" value="DEOXYHYPUSINE HYDROXYLASE"/>
    <property type="match status" value="1"/>
</dbReference>